<proteinExistence type="predicted"/>
<evidence type="ECO:0000313" key="2">
    <source>
        <dbReference type="Proteomes" id="UP000070250"/>
    </source>
</evidence>
<keyword evidence="2" id="KW-1185">Reference proteome</keyword>
<accession>A0A127F9T8</accession>
<name>A0A127F9T8_STEDE</name>
<dbReference type="Proteomes" id="UP000070250">
    <property type="component" value="Chromosome"/>
</dbReference>
<dbReference type="RefSeq" id="WP_066920438.1">
    <property type="nucleotide sequence ID" value="NZ_CP011971.1"/>
</dbReference>
<organism evidence="1 2">
    <name type="scientific">Steroidobacter denitrificans</name>
    <dbReference type="NCBI Taxonomy" id="465721"/>
    <lineage>
        <taxon>Bacteria</taxon>
        <taxon>Pseudomonadati</taxon>
        <taxon>Pseudomonadota</taxon>
        <taxon>Gammaproteobacteria</taxon>
        <taxon>Steroidobacterales</taxon>
        <taxon>Steroidobacteraceae</taxon>
        <taxon>Steroidobacter</taxon>
    </lineage>
</organism>
<gene>
    <name evidence="1" type="ORF">ACG33_08755</name>
</gene>
<reference evidence="1 2" key="1">
    <citation type="submission" date="2015-06" db="EMBL/GenBank/DDBJ databases">
        <title>A Comprehensive Approach to Explore the Metabolic and Phylogenetic Diversity of Bacterial Steroid Degradation in the Environment: Testosterone as an Example.</title>
        <authorList>
            <person name="Yang F.-C."/>
            <person name="Chen Y.-L."/>
            <person name="Yu C.-P."/>
            <person name="Tang S.-L."/>
            <person name="Wang P.-H."/>
            <person name="Ismail W."/>
            <person name="Wang C.-H."/>
            <person name="Yang C.-Y."/>
            <person name="Chiang Y.-R."/>
        </authorList>
    </citation>
    <scope>NUCLEOTIDE SEQUENCE [LARGE SCALE GENOMIC DNA]</scope>
    <source>
        <strain evidence="1 2">DSM 18526</strain>
    </source>
</reference>
<dbReference type="EMBL" id="CP011971">
    <property type="protein sequence ID" value="AMN47182.1"/>
    <property type="molecule type" value="Genomic_DNA"/>
</dbReference>
<protein>
    <submittedName>
        <fullName evidence="1">Uncharacterized protein</fullName>
    </submittedName>
</protein>
<sequence length="229" mass="25986">MLALRRELYLKAVDANVRGLAYFGALPQADFSKPDAELPIRNLLAAGAQLQLVVSQGTVQLVSDVISAYGELQIKLIAKVMPMHNLRTDINLSNAQYENAQSEIKRVLALMSKFNESGQRNSAQFERFNRSFEFASKVSKEAADERSAFWDQMNALHRQYMKDLMPEIKTLSELQIRLLVELRRELNVGGDIDIFMRIMQKQMERMECAVAEFDSNLYATDKPNDSSTG</sequence>
<dbReference type="KEGG" id="sdf:ACG33_08755"/>
<dbReference type="AlphaFoldDB" id="A0A127F9T8"/>
<evidence type="ECO:0000313" key="1">
    <source>
        <dbReference type="EMBL" id="AMN47182.1"/>
    </source>
</evidence>